<evidence type="ECO:0000256" key="1">
    <source>
        <dbReference type="ARBA" id="ARBA00004651"/>
    </source>
</evidence>
<sequence>MILENEEEIYKRNYNSSKVLFRVSFALGVNLTAPSKAKNTLKIVHVILIVSSILSLYAHWCYLMRHFDSIPLIAEAVFTALQILMAAIKLIYFFFTHRTFYRLLDQTLTHEIIRKIEILQQDFPINRQLKKEIDDIMNAVWRNIRRIFLFYFFCCVGIIANYFFTALFQNLYHHLKQTPNYEFILPVPALYPFWEKKGMAFPYYHLQMYMTGSALYVSGLGAVSFEGVFMVLCQHAVGLVKVHNLLVLRATSAQIPVERRLEYLRYTIFTYQRINKYMQEIQTIFRHISLSQFLLSLIVLGFVLFEINYGLQIFKGSNIIIFIRLIMYISASITQITIYCYHGQALTTVNEKIPLAYYNCNWYGENKTFKQLIMMMIMRTNKEFYLEVSWFTLMNLATLISLIRASVSYYLLLQNFQEN</sequence>
<name>A0A3G2LEK1_9MUSC</name>
<evidence type="ECO:0000256" key="9">
    <source>
        <dbReference type="ARBA" id="ARBA00023224"/>
    </source>
</evidence>
<dbReference type="PANTHER" id="PTHR21137">
    <property type="entry name" value="ODORANT RECEPTOR"/>
    <property type="match status" value="1"/>
</dbReference>
<keyword evidence="9 10" id="KW-0807">Transducer</keyword>
<dbReference type="GO" id="GO:0005886">
    <property type="term" value="C:plasma membrane"/>
    <property type="evidence" value="ECO:0007669"/>
    <property type="project" value="UniProtKB-SubCell"/>
</dbReference>
<protein>
    <recommendedName>
        <fullName evidence="10">Odorant receptor</fullName>
    </recommendedName>
</protein>
<comment type="similarity">
    <text evidence="10">Belongs to the insect chemoreceptor superfamily. Heteromeric odorant receptor channel (TC 1.A.69) family.</text>
</comment>
<dbReference type="EMBL" id="MH937258">
    <property type="protein sequence ID" value="AYN70673.1"/>
    <property type="molecule type" value="mRNA"/>
</dbReference>
<proteinExistence type="evidence at transcript level"/>
<evidence type="ECO:0000256" key="10">
    <source>
        <dbReference type="RuleBase" id="RU351113"/>
    </source>
</evidence>
<feature type="transmembrane region" description="Helical" evidence="10">
    <location>
        <begin position="43"/>
        <end position="60"/>
    </location>
</feature>
<comment type="subcellular location">
    <subcellularLocation>
        <location evidence="1 10">Cell membrane</location>
        <topology evidence="1 10">Multi-pass membrane protein</topology>
    </subcellularLocation>
</comment>
<feature type="transmembrane region" description="Helical" evidence="10">
    <location>
        <begin position="384"/>
        <end position="412"/>
    </location>
</feature>
<evidence type="ECO:0000256" key="6">
    <source>
        <dbReference type="ARBA" id="ARBA00022989"/>
    </source>
</evidence>
<dbReference type="GO" id="GO:0007165">
    <property type="term" value="P:signal transduction"/>
    <property type="evidence" value="ECO:0007669"/>
    <property type="project" value="UniProtKB-KW"/>
</dbReference>
<evidence type="ECO:0000256" key="8">
    <source>
        <dbReference type="ARBA" id="ARBA00023170"/>
    </source>
</evidence>
<evidence type="ECO:0000256" key="7">
    <source>
        <dbReference type="ARBA" id="ARBA00023136"/>
    </source>
</evidence>
<organism evidence="11">
    <name type="scientific">Bactrocera minax</name>
    <name type="common">Chinese citrus fly</name>
    <dbReference type="NCBI Taxonomy" id="104690"/>
    <lineage>
        <taxon>Eukaryota</taxon>
        <taxon>Metazoa</taxon>
        <taxon>Ecdysozoa</taxon>
        <taxon>Arthropoda</taxon>
        <taxon>Hexapoda</taxon>
        <taxon>Insecta</taxon>
        <taxon>Pterygota</taxon>
        <taxon>Neoptera</taxon>
        <taxon>Endopterygota</taxon>
        <taxon>Diptera</taxon>
        <taxon>Brachycera</taxon>
        <taxon>Muscomorpha</taxon>
        <taxon>Tephritoidea</taxon>
        <taxon>Tephritidae</taxon>
        <taxon>Bactrocera</taxon>
        <taxon>Tetradacus</taxon>
    </lineage>
</organism>
<feature type="transmembrane region" description="Helical" evidence="10">
    <location>
        <begin position="319"/>
        <end position="341"/>
    </location>
</feature>
<dbReference type="GO" id="GO:0005549">
    <property type="term" value="F:odorant binding"/>
    <property type="evidence" value="ECO:0007669"/>
    <property type="project" value="InterPro"/>
</dbReference>
<keyword evidence="3 10" id="KW-0716">Sensory transduction</keyword>
<dbReference type="InterPro" id="IPR004117">
    <property type="entry name" value="7tm6_olfct_rcpt"/>
</dbReference>
<keyword evidence="8 10" id="KW-0675">Receptor</keyword>
<keyword evidence="5 10" id="KW-0552">Olfaction</keyword>
<dbReference type="Pfam" id="PF02949">
    <property type="entry name" value="7tm_6"/>
    <property type="match status" value="1"/>
</dbReference>
<evidence type="ECO:0000313" key="11">
    <source>
        <dbReference type="EMBL" id="AYN70673.1"/>
    </source>
</evidence>
<evidence type="ECO:0000256" key="2">
    <source>
        <dbReference type="ARBA" id="ARBA00022475"/>
    </source>
</evidence>
<dbReference type="AlphaFoldDB" id="A0A3G2LEK1"/>
<keyword evidence="4 10" id="KW-0812">Transmembrane</keyword>
<feature type="transmembrane region" description="Helical" evidence="10">
    <location>
        <begin position="284"/>
        <end position="307"/>
    </location>
</feature>
<dbReference type="GO" id="GO:0004984">
    <property type="term" value="F:olfactory receptor activity"/>
    <property type="evidence" value="ECO:0007669"/>
    <property type="project" value="InterPro"/>
</dbReference>
<dbReference type="PANTHER" id="PTHR21137:SF35">
    <property type="entry name" value="ODORANT RECEPTOR 19A-RELATED"/>
    <property type="match status" value="1"/>
</dbReference>
<keyword evidence="2" id="KW-1003">Cell membrane</keyword>
<evidence type="ECO:0000256" key="5">
    <source>
        <dbReference type="ARBA" id="ARBA00022725"/>
    </source>
</evidence>
<keyword evidence="6 10" id="KW-1133">Transmembrane helix</keyword>
<gene>
    <name evidence="11" type="primary">OR63a1-2</name>
</gene>
<feature type="transmembrane region" description="Helical" evidence="10">
    <location>
        <begin position="72"/>
        <end position="95"/>
    </location>
</feature>
<evidence type="ECO:0000256" key="4">
    <source>
        <dbReference type="ARBA" id="ARBA00022692"/>
    </source>
</evidence>
<feature type="transmembrane region" description="Helical" evidence="10">
    <location>
        <begin position="147"/>
        <end position="168"/>
    </location>
</feature>
<accession>A0A3G2LEK1</accession>
<keyword evidence="7 10" id="KW-0472">Membrane</keyword>
<evidence type="ECO:0000256" key="3">
    <source>
        <dbReference type="ARBA" id="ARBA00022606"/>
    </source>
</evidence>
<reference evidence="11" key="1">
    <citation type="submission" date="2018-09" db="EMBL/GenBank/DDBJ databases">
        <title>Identification and expression analysis of chemosensory genes in citrus fruit fly Bactrocera minax.</title>
        <authorList>
            <person name="Lu Y."/>
            <person name="Yu T."/>
            <person name="Cheng J."/>
        </authorList>
    </citation>
    <scope>NUCLEOTIDE SEQUENCE</scope>
    <source>
        <strain evidence="11">Bmi004870</strain>
    </source>
</reference>
<feature type="transmembrane region" description="Helical" evidence="10">
    <location>
        <begin position="213"/>
        <end position="233"/>
    </location>
</feature>